<evidence type="ECO:0000256" key="1">
    <source>
        <dbReference type="SAM" id="Phobius"/>
    </source>
</evidence>
<gene>
    <name evidence="2" type="ORF">ACHAW5_008324</name>
</gene>
<keyword evidence="1" id="KW-1133">Transmembrane helix</keyword>
<dbReference type="PANTHER" id="PTHR43642">
    <property type="entry name" value="HYBRID SIGNAL TRANSDUCTION HISTIDINE KINASE G"/>
    <property type="match status" value="1"/>
</dbReference>
<evidence type="ECO:0000313" key="3">
    <source>
        <dbReference type="Proteomes" id="UP001530315"/>
    </source>
</evidence>
<name>A0ABD3NXH6_9STRA</name>
<protein>
    <recommendedName>
        <fullName evidence="4">ABC transmembrane type-1 domain-containing protein</fullName>
    </recommendedName>
</protein>
<accession>A0ABD3NXH6</accession>
<proteinExistence type="predicted"/>
<evidence type="ECO:0000313" key="2">
    <source>
        <dbReference type="EMBL" id="KAL3780003.1"/>
    </source>
</evidence>
<evidence type="ECO:0008006" key="4">
    <source>
        <dbReference type="Google" id="ProtNLM"/>
    </source>
</evidence>
<keyword evidence="1" id="KW-0472">Membrane</keyword>
<keyword evidence="1" id="KW-0812">Transmembrane</keyword>
<keyword evidence="3" id="KW-1185">Reference proteome</keyword>
<organism evidence="2 3">
    <name type="scientific">Stephanodiscus triporus</name>
    <dbReference type="NCBI Taxonomy" id="2934178"/>
    <lineage>
        <taxon>Eukaryota</taxon>
        <taxon>Sar</taxon>
        <taxon>Stramenopiles</taxon>
        <taxon>Ochrophyta</taxon>
        <taxon>Bacillariophyta</taxon>
        <taxon>Coscinodiscophyceae</taxon>
        <taxon>Thalassiosirophycidae</taxon>
        <taxon>Stephanodiscales</taxon>
        <taxon>Stephanodiscaceae</taxon>
        <taxon>Stephanodiscus</taxon>
    </lineage>
</organism>
<dbReference type="AlphaFoldDB" id="A0ABD3NXH6"/>
<dbReference type="PANTHER" id="PTHR43642:SF1">
    <property type="entry name" value="HYBRID SIGNAL TRANSDUCTION HISTIDINE KINASE G"/>
    <property type="match status" value="1"/>
</dbReference>
<dbReference type="EMBL" id="JALLAZ020001136">
    <property type="protein sequence ID" value="KAL3780003.1"/>
    <property type="molecule type" value="Genomic_DNA"/>
</dbReference>
<dbReference type="Proteomes" id="UP001530315">
    <property type="component" value="Unassembled WGS sequence"/>
</dbReference>
<sequence length="165" mass="18736">MSEMAESTSIMLKSISDSVLLEMKEMDKRHSVTMNFYSIIAQVAYFLKPAMIPFFACRMVQLTMEKGLCKYSIMAFVNYASALCLDKIKKKDIEDASRIGKAAMSCWMKRYHTTDLLPNLYLVYYCFVAFHTEPMQACANMLRQGFDAGMSLGETGIASSMQFII</sequence>
<dbReference type="InterPro" id="IPR053159">
    <property type="entry name" value="Hybrid_Histidine_Kinase"/>
</dbReference>
<comment type="caution">
    <text evidence="2">The sequence shown here is derived from an EMBL/GenBank/DDBJ whole genome shotgun (WGS) entry which is preliminary data.</text>
</comment>
<feature type="transmembrane region" description="Helical" evidence="1">
    <location>
        <begin position="36"/>
        <end position="56"/>
    </location>
</feature>
<reference evidence="2 3" key="1">
    <citation type="submission" date="2024-10" db="EMBL/GenBank/DDBJ databases">
        <title>Updated reference genomes for cyclostephanoid diatoms.</title>
        <authorList>
            <person name="Roberts W.R."/>
            <person name="Alverson A.J."/>
        </authorList>
    </citation>
    <scope>NUCLEOTIDE SEQUENCE [LARGE SCALE GENOMIC DNA]</scope>
    <source>
        <strain evidence="2 3">AJA276-08</strain>
    </source>
</reference>